<evidence type="ECO:0000313" key="7">
    <source>
        <dbReference type="Proteomes" id="UP001271640"/>
    </source>
</evidence>
<dbReference type="Proteomes" id="UP001271640">
    <property type="component" value="Unassembled WGS sequence"/>
</dbReference>
<dbReference type="Gene3D" id="3.40.50.12780">
    <property type="entry name" value="N-terminal domain of ligase-like"/>
    <property type="match status" value="1"/>
</dbReference>
<feature type="domain" description="Carrier" evidence="5">
    <location>
        <begin position="1064"/>
        <end position="1144"/>
    </location>
</feature>
<evidence type="ECO:0000256" key="1">
    <source>
        <dbReference type="ARBA" id="ARBA00001957"/>
    </source>
</evidence>
<proteinExistence type="predicted"/>
<dbReference type="InterPro" id="IPR000873">
    <property type="entry name" value="AMP-dep_synth/lig_dom"/>
</dbReference>
<dbReference type="InterPro" id="IPR020845">
    <property type="entry name" value="AMP-binding_CS"/>
</dbReference>
<dbReference type="Gene3D" id="3.30.559.10">
    <property type="entry name" value="Chloramphenicol acetyltransferase-like domain"/>
    <property type="match status" value="1"/>
</dbReference>
<dbReference type="InterPro" id="IPR057737">
    <property type="entry name" value="Condensation_MtbB-like"/>
</dbReference>
<organism evidence="6 7">
    <name type="scientific">Xenorhabdus littoralis</name>
    <dbReference type="NCBI Taxonomy" id="2582835"/>
    <lineage>
        <taxon>Bacteria</taxon>
        <taxon>Pseudomonadati</taxon>
        <taxon>Pseudomonadota</taxon>
        <taxon>Gammaproteobacteria</taxon>
        <taxon>Enterobacterales</taxon>
        <taxon>Morganellaceae</taxon>
        <taxon>Xenorhabdus</taxon>
    </lineage>
</organism>
<keyword evidence="4" id="KW-0436">Ligase</keyword>
<evidence type="ECO:0000256" key="4">
    <source>
        <dbReference type="ARBA" id="ARBA00022598"/>
    </source>
</evidence>
<dbReference type="InterPro" id="IPR010071">
    <property type="entry name" value="AA_adenyl_dom"/>
</dbReference>
<dbReference type="InterPro" id="IPR009081">
    <property type="entry name" value="PP-bd_ACP"/>
</dbReference>
<dbReference type="InterPro" id="IPR045851">
    <property type="entry name" value="AMP-bd_C_sf"/>
</dbReference>
<dbReference type="InterPro" id="IPR001242">
    <property type="entry name" value="Condensation_dom"/>
</dbReference>
<dbReference type="CDD" id="cd12114">
    <property type="entry name" value="A_NRPS_TlmIV_like"/>
    <property type="match status" value="1"/>
</dbReference>
<dbReference type="PANTHER" id="PTHR45527">
    <property type="entry name" value="NONRIBOSOMAL PEPTIDE SYNTHETASE"/>
    <property type="match status" value="1"/>
</dbReference>
<keyword evidence="3" id="KW-0597">Phosphoprotein</keyword>
<dbReference type="InterPro" id="IPR036736">
    <property type="entry name" value="ACP-like_sf"/>
</dbReference>
<accession>A0ABU4SK09</accession>
<gene>
    <name evidence="6" type="ORF">FE394_07285</name>
</gene>
<dbReference type="PANTHER" id="PTHR45527:SF10">
    <property type="entry name" value="PYOCHELIN SYNTHASE PCHF"/>
    <property type="match status" value="1"/>
</dbReference>
<comment type="caution">
    <text evidence="6">The sequence shown here is derived from an EMBL/GenBank/DDBJ whole genome shotgun (WGS) entry which is preliminary data.</text>
</comment>
<dbReference type="Gene3D" id="1.10.1200.10">
    <property type="entry name" value="ACP-like"/>
    <property type="match status" value="1"/>
</dbReference>
<dbReference type="SUPFAM" id="SSF52777">
    <property type="entry name" value="CoA-dependent acyltransferases"/>
    <property type="match status" value="2"/>
</dbReference>
<dbReference type="Pfam" id="PF00668">
    <property type="entry name" value="Condensation"/>
    <property type="match status" value="1"/>
</dbReference>
<comment type="cofactor">
    <cofactor evidence="1">
        <name>pantetheine 4'-phosphate</name>
        <dbReference type="ChEBI" id="CHEBI:47942"/>
    </cofactor>
</comment>
<dbReference type="SUPFAM" id="SSF47336">
    <property type="entry name" value="ACP-like"/>
    <property type="match status" value="1"/>
</dbReference>
<reference evidence="7" key="1">
    <citation type="journal article" date="2024" name="Toxins">
        <title>Genome Sequence Analysis of Native Xenorhabdus Strains Isolated from Entomopathogenic Nematodes in Argentina.</title>
        <authorList>
            <person name="Palma L."/>
            <person name="Frizzo L."/>
            <person name="Kaiser S."/>
            <person name="Berry C."/>
            <person name="Caballero P."/>
            <person name="Bode H.B."/>
            <person name="Del Valle E.E."/>
        </authorList>
    </citation>
    <scope>NUCLEOTIDE SEQUENCE [LARGE SCALE GENOMIC DNA]</scope>
    <source>
        <strain evidence="7">Reich</strain>
    </source>
</reference>
<dbReference type="Pfam" id="PF00501">
    <property type="entry name" value="AMP-binding"/>
    <property type="match status" value="1"/>
</dbReference>
<dbReference type="InterPro" id="IPR023213">
    <property type="entry name" value="CAT-like_dom_sf"/>
</dbReference>
<dbReference type="EMBL" id="VCDP01000025">
    <property type="protein sequence ID" value="MDX7999003.1"/>
    <property type="molecule type" value="Genomic_DNA"/>
</dbReference>
<dbReference type="SUPFAM" id="SSF56801">
    <property type="entry name" value="Acetyl-CoA synthetase-like"/>
    <property type="match status" value="1"/>
</dbReference>
<dbReference type="NCBIfam" id="TIGR01733">
    <property type="entry name" value="AA-adenyl-dom"/>
    <property type="match status" value="1"/>
</dbReference>
<dbReference type="PROSITE" id="PS00012">
    <property type="entry name" value="PHOSPHOPANTETHEINE"/>
    <property type="match status" value="1"/>
</dbReference>
<evidence type="ECO:0000259" key="5">
    <source>
        <dbReference type="PROSITE" id="PS50075"/>
    </source>
</evidence>
<keyword evidence="7" id="KW-1185">Reference proteome</keyword>
<dbReference type="Gene3D" id="3.30.300.30">
    <property type="match status" value="1"/>
</dbReference>
<dbReference type="RefSeq" id="WP_319925738.1">
    <property type="nucleotide sequence ID" value="NZ_VCDP01000025.1"/>
</dbReference>
<dbReference type="PROSITE" id="PS00455">
    <property type="entry name" value="AMP_BINDING"/>
    <property type="match status" value="1"/>
</dbReference>
<protein>
    <submittedName>
        <fullName evidence="6">Amino acid adenylation domain-containing protein</fullName>
    </submittedName>
</protein>
<sequence>MQHFLKALQEFGLQVSVSPNLSELENKNTDIETSQLKKQINAMLRNVLPLNLSIPITSQADVSDIEDFPLTDIQYAYLIGRNPGLELGGLTSCLYMEQDVKALNITALNNSLNKIIDYHPMLRATMSLDGQQCISSIPFSYIISILDGRKWSVSEKDKQLAIIRQEMETQLLPVDKAPTFNIRATRLSDDITRLHIYFDLMFVDMHSVHLIMRDWWQLYQGHELPVLPTHMNFRNYIRLERYLQGQSQGLSDKAYWEQQLENLPPSPELPLKNVPELISPPVFKRYSRKIAAETLLALREKAELHKLTLEAVLLGLYAEVLRQWSKRQTFTLTITQFGRRPYFAGIENVVGNFLQPMLLAIKGTGEENLNDRLVQIQTDLMMNRWHSSYNGVQVLRELTRRNHGRRAAAPVVFSNTLTSDLDDVVTDPGWTDATQVYSSNQTPQVWLENQIVRVDGVVQINWNTVSELFPDGTVEAMLDAYLALITTCAEDHSVWDKTASLVTLPASDLAERAEANATGIDFDLKLLHEMVLQAATKFPDTIAMVQGEKQITYAEMVNRASVVTQKLRASVSIEPNDIVAVSLPQSPELVIGLLGILMSGAAYVAIDPQLPAERRMSLLKRCSAKGIITDSNVFKHDEFGNLLRINLDECSIPESMDMGQMTSIQGLDDLAYVIFTSGSTGEPKGVMASHRNAANTVFDINHKFRVTEKDTVLSVAPAGFDLSVYDYFGLLGVGGKVIFSMPETANDPVIWLETLVKHQITIWDSVPAPVKILVDRNGSALGETKLRLILMSGDWIPVDLPERIRENLPDTAIISLGGATEGSIWSIHYPIEKIDKNWKSIPYGKPLANQTFHVLNNWLLPCPKWVTGELYIGGDGVTQGYLGDTEKTALRFITHPATGERLYRTGDLGRYIAGGLIEILGREDNQVKINGYRIELGEIEACLLSHENAGHVVIDAPVHAKTGQRHIVSYIVPTVVPTAVPTATKSSDDPRHLQDQDFQEQHFQEQHFQEQLREIARKTLPSYMVPSYYILLPHMPLTSNGKIDRKALPLPWSDTEEHTDSVTEPANEIEAKILKLWQAQLQHDDFDVTDGFFDIGGDSLHAVGLLSSLRQEFKITPVGEQDIIEGLFMNSNIQSFSRIIETIIQSQTVNEL</sequence>
<evidence type="ECO:0000256" key="3">
    <source>
        <dbReference type="ARBA" id="ARBA00022553"/>
    </source>
</evidence>
<dbReference type="InterPro" id="IPR042099">
    <property type="entry name" value="ANL_N_sf"/>
</dbReference>
<dbReference type="Pfam" id="PF00550">
    <property type="entry name" value="PP-binding"/>
    <property type="match status" value="1"/>
</dbReference>
<evidence type="ECO:0000256" key="2">
    <source>
        <dbReference type="ARBA" id="ARBA00022450"/>
    </source>
</evidence>
<evidence type="ECO:0000313" key="6">
    <source>
        <dbReference type="EMBL" id="MDX7999003.1"/>
    </source>
</evidence>
<name>A0ABU4SK09_9GAMM</name>
<dbReference type="PROSITE" id="PS50075">
    <property type="entry name" value="CARRIER"/>
    <property type="match status" value="1"/>
</dbReference>
<dbReference type="CDD" id="cd19535">
    <property type="entry name" value="Cyc_NRPS"/>
    <property type="match status" value="1"/>
</dbReference>
<dbReference type="Gene3D" id="3.30.559.30">
    <property type="entry name" value="Nonribosomal peptide synthetase, condensation domain"/>
    <property type="match status" value="1"/>
</dbReference>
<dbReference type="InterPro" id="IPR006162">
    <property type="entry name" value="Ppantetheine_attach_site"/>
</dbReference>
<keyword evidence="2" id="KW-0596">Phosphopantetheine</keyword>